<keyword evidence="3 11" id="KW-0678">Repressor</keyword>
<dbReference type="NCBIfam" id="NF003244">
    <property type="entry name" value="PRK04203.1"/>
    <property type="match status" value="1"/>
</dbReference>
<evidence type="ECO:0000313" key="13">
    <source>
        <dbReference type="EMBL" id="PUA33370.1"/>
    </source>
</evidence>
<evidence type="ECO:0000256" key="8">
    <source>
        <dbReference type="ARBA" id="ARBA00022980"/>
    </source>
</evidence>
<dbReference type="Gene3D" id="3.30.190.20">
    <property type="match status" value="1"/>
</dbReference>
<reference evidence="13" key="1">
    <citation type="submission" date="2017-04" db="EMBL/GenBank/DDBJ databases">
        <authorList>
            <person name="Afonso C.L."/>
            <person name="Miller P.J."/>
            <person name="Scott M.A."/>
            <person name="Spackman E."/>
            <person name="Goraichik I."/>
            <person name="Dimitrov K.M."/>
            <person name="Suarez D.L."/>
            <person name="Swayne D.E."/>
        </authorList>
    </citation>
    <scope>NUCLEOTIDE SEQUENCE</scope>
    <source>
        <strain evidence="13">NZ3</strain>
    </source>
</reference>
<dbReference type="SUPFAM" id="SSF56808">
    <property type="entry name" value="Ribosomal protein L1"/>
    <property type="match status" value="1"/>
</dbReference>
<dbReference type="GO" id="GO:0019843">
    <property type="term" value="F:rRNA binding"/>
    <property type="evidence" value="ECO:0007669"/>
    <property type="project" value="UniProtKB-UniRule"/>
</dbReference>
<name>A0A2R7Y765_9CREN</name>
<evidence type="ECO:0000256" key="4">
    <source>
        <dbReference type="ARBA" id="ARBA00022555"/>
    </source>
</evidence>
<dbReference type="InterPro" id="IPR028364">
    <property type="entry name" value="Ribosomal_uL1/biogenesis"/>
</dbReference>
<dbReference type="GO" id="GO:0015934">
    <property type="term" value="C:large ribosomal subunit"/>
    <property type="evidence" value="ECO:0007669"/>
    <property type="project" value="InterPro"/>
</dbReference>
<comment type="function">
    <text evidence="10">Probably involved in E site tRNA release. Binds directly to 23S rRNA.</text>
</comment>
<dbReference type="InterPro" id="IPR023674">
    <property type="entry name" value="Ribosomal_uL1-like"/>
</dbReference>
<dbReference type="GO" id="GO:0003735">
    <property type="term" value="F:structural constituent of ribosome"/>
    <property type="evidence" value="ECO:0007669"/>
    <property type="project" value="InterPro"/>
</dbReference>
<accession>A0A2R7Y765</accession>
<evidence type="ECO:0000256" key="5">
    <source>
        <dbReference type="ARBA" id="ARBA00022730"/>
    </source>
</evidence>
<dbReference type="PROSITE" id="PS01199">
    <property type="entry name" value="RIBOSOMAL_L1"/>
    <property type="match status" value="1"/>
</dbReference>
<evidence type="ECO:0000256" key="7">
    <source>
        <dbReference type="ARBA" id="ARBA00022884"/>
    </source>
</evidence>
<keyword evidence="7 11" id="KW-0694">RNA-binding</keyword>
<dbReference type="PANTHER" id="PTHR36427:SF3">
    <property type="entry name" value="LARGE RIBOSOMAL SUBUNIT PROTEIN UL1M"/>
    <property type="match status" value="1"/>
</dbReference>
<gene>
    <name evidence="11" type="primary">rpl1</name>
    <name evidence="13" type="ORF">B7O98_02795</name>
</gene>
<keyword evidence="6 11" id="KW-0810">Translation regulation</keyword>
<evidence type="ECO:0000256" key="12">
    <source>
        <dbReference type="RuleBase" id="RU000659"/>
    </source>
</evidence>
<comment type="caution">
    <text evidence="13">The sequence shown here is derived from an EMBL/GenBank/DDBJ whole genome shotgun (WGS) entry which is preliminary data.</text>
</comment>
<dbReference type="PIRSF" id="PIRSF002155">
    <property type="entry name" value="Ribosomal_L1"/>
    <property type="match status" value="1"/>
</dbReference>
<comment type="subunit">
    <text evidence="2 11">Part of the 50S ribosomal subunit.</text>
</comment>
<comment type="function">
    <text evidence="11">Binds directly to 23S rRNA. Probably involved in E site tRNA release.</text>
</comment>
<evidence type="ECO:0000256" key="2">
    <source>
        <dbReference type="ARBA" id="ARBA00011838"/>
    </source>
</evidence>
<dbReference type="GO" id="GO:0006417">
    <property type="term" value="P:regulation of translation"/>
    <property type="evidence" value="ECO:0007669"/>
    <property type="project" value="UniProtKB-KW"/>
</dbReference>
<evidence type="ECO:0000313" key="14">
    <source>
        <dbReference type="Proteomes" id="UP000244093"/>
    </source>
</evidence>
<dbReference type="Pfam" id="PF00687">
    <property type="entry name" value="Ribosomal_L1"/>
    <property type="match status" value="1"/>
</dbReference>
<keyword evidence="8 11" id="KW-0689">Ribosomal protein</keyword>
<proteinExistence type="inferred from homology"/>
<dbReference type="InterPro" id="IPR016095">
    <property type="entry name" value="Ribosomal_uL1_3-a/b-sand"/>
</dbReference>
<keyword evidence="4 11" id="KW-0820">tRNA-binding</keyword>
<reference evidence="13" key="2">
    <citation type="journal article" date="2018" name="Syst. Appl. Microbiol.">
        <title>A new symbiotic nanoarchaeote (Candidatus Nanoclepta minutus) and its host (Zestosphaera tikiterensis gen. nov., sp. nov.) from a New Zealand hot spring.</title>
        <authorList>
            <person name="St John E."/>
            <person name="Liu Y."/>
            <person name="Podar M."/>
            <person name="Stott M.B."/>
            <person name="Meneghin J."/>
            <person name="Chen Z."/>
            <person name="Lagutin K."/>
            <person name="Mitchell K."/>
            <person name="Reysenbach A.L."/>
        </authorList>
    </citation>
    <scope>NUCLEOTIDE SEQUENCE [LARGE SCALE GENOMIC DNA]</scope>
    <source>
        <strain evidence="13">NZ3</strain>
    </source>
</reference>
<dbReference type="GO" id="GO:0006412">
    <property type="term" value="P:translation"/>
    <property type="evidence" value="ECO:0007669"/>
    <property type="project" value="UniProtKB-UniRule"/>
</dbReference>
<keyword evidence="5 11" id="KW-0699">rRNA-binding</keyword>
<dbReference type="InterPro" id="IPR023669">
    <property type="entry name" value="Ribosomal_uL1_arc"/>
</dbReference>
<evidence type="ECO:0000256" key="1">
    <source>
        <dbReference type="ARBA" id="ARBA00010531"/>
    </source>
</evidence>
<evidence type="ECO:0000256" key="11">
    <source>
        <dbReference type="HAMAP-Rule" id="MF_01318"/>
    </source>
</evidence>
<evidence type="ECO:0000256" key="9">
    <source>
        <dbReference type="ARBA" id="ARBA00023274"/>
    </source>
</evidence>
<dbReference type="FunFam" id="3.40.50.790:FF:000005">
    <property type="entry name" value="50S ribosomal protein L1"/>
    <property type="match status" value="1"/>
</dbReference>
<evidence type="ECO:0000256" key="3">
    <source>
        <dbReference type="ARBA" id="ARBA00022491"/>
    </source>
</evidence>
<dbReference type="GO" id="GO:0000049">
    <property type="term" value="F:tRNA binding"/>
    <property type="evidence" value="ECO:0007669"/>
    <property type="project" value="UniProtKB-KW"/>
</dbReference>
<protein>
    <recommendedName>
        <fullName evidence="11">Large ribosomal subunit protein uL1</fullName>
    </recommendedName>
</protein>
<dbReference type="PANTHER" id="PTHR36427">
    <property type="entry name" value="54S RIBOSOMAL PROTEIN L1, MITOCHONDRIAL"/>
    <property type="match status" value="1"/>
</dbReference>
<dbReference type="InterPro" id="IPR002143">
    <property type="entry name" value="Ribosomal_uL1"/>
</dbReference>
<organism evidence="13 14">
    <name type="scientific">Zestosphaera tikiterensis</name>
    <dbReference type="NCBI Taxonomy" id="1973259"/>
    <lineage>
        <taxon>Archaea</taxon>
        <taxon>Thermoproteota</taxon>
        <taxon>Thermoprotei</taxon>
        <taxon>Desulfurococcales</taxon>
        <taxon>Desulfurococcaceae</taxon>
        <taxon>Zestosphaera</taxon>
    </lineage>
</organism>
<sequence>MAVSKEALSDAIRKALKLGKGRKFNQSVELIVVFKGADPKSQEVKFRDLVFLPKGAGKKSKVLVIATGDMLLKARESGVDVLNGDDLKNLSKKDAKKIARKYDIFLVKSDLMSQVGRVLGPSLGPRGKFPIPVPANADIKSLISRYLDSVKVRNKEQAWVGCRIGVESMSVEDLAENAMAVLDFIRSKYTKPLETTKIYVKTAMGPSVEVITA</sequence>
<dbReference type="InterPro" id="IPR023673">
    <property type="entry name" value="Ribosomal_uL1_CS"/>
</dbReference>
<dbReference type="EMBL" id="NBVN01000002">
    <property type="protein sequence ID" value="PUA33370.1"/>
    <property type="molecule type" value="Genomic_DNA"/>
</dbReference>
<comment type="similarity">
    <text evidence="1 11 12">Belongs to the universal ribosomal protein uL1 family.</text>
</comment>
<dbReference type="Proteomes" id="UP000244093">
    <property type="component" value="Unassembled WGS sequence"/>
</dbReference>
<evidence type="ECO:0000256" key="6">
    <source>
        <dbReference type="ARBA" id="ARBA00022845"/>
    </source>
</evidence>
<comment type="function">
    <text evidence="11">Protein L1 is also a translational repressor protein, it controls the translation of its operon by binding to its mRNA.</text>
</comment>
<dbReference type="CDD" id="cd00403">
    <property type="entry name" value="Ribosomal_L1"/>
    <property type="match status" value="1"/>
</dbReference>
<dbReference type="HAMAP" id="MF_01318_A">
    <property type="entry name" value="Ribosomal_uL1_A"/>
    <property type="match status" value="1"/>
</dbReference>
<dbReference type="AlphaFoldDB" id="A0A2R7Y765"/>
<evidence type="ECO:0000256" key="10">
    <source>
        <dbReference type="ARBA" id="ARBA00045545"/>
    </source>
</evidence>
<keyword evidence="9 11" id="KW-0687">Ribonucleoprotein</keyword>
<dbReference type="Gene3D" id="3.40.50.790">
    <property type="match status" value="1"/>
</dbReference>